<evidence type="ECO:0000256" key="5">
    <source>
        <dbReference type="ARBA" id="ARBA00023128"/>
    </source>
</evidence>
<keyword evidence="6" id="KW-0687">Ribonucleoprotein</keyword>
<evidence type="ECO:0000256" key="6">
    <source>
        <dbReference type="ARBA" id="ARBA00023274"/>
    </source>
</evidence>
<dbReference type="RefSeq" id="XP_784440.1">
    <property type="nucleotide sequence ID" value="XM_779347.5"/>
</dbReference>
<dbReference type="Pfam" id="PF14955">
    <property type="entry name" value="MRP-S24"/>
    <property type="match status" value="1"/>
</dbReference>
<dbReference type="GeneID" id="579219"/>
<dbReference type="InterPro" id="IPR026146">
    <property type="entry name" value="Ribosomal_uS3m"/>
</dbReference>
<keyword evidence="4" id="KW-0689">Ribosomal protein</keyword>
<reference evidence="7" key="2">
    <citation type="submission" date="2021-01" db="UniProtKB">
        <authorList>
            <consortium name="EnsemblMetazoa"/>
        </authorList>
    </citation>
    <scope>IDENTIFICATION</scope>
</reference>
<dbReference type="AlphaFoldDB" id="A0A7M7REG2"/>
<comment type="similarity">
    <text evidence="2">Belongs to the universal ribosomal protein uS3 family.</text>
</comment>
<dbReference type="KEGG" id="spu:579219"/>
<keyword evidence="3" id="KW-0809">Transit peptide</keyword>
<dbReference type="PANTHER" id="PTHR21244">
    <property type="entry name" value="MITOCHONDRIAL 28S RIBOSOMAL PROTEIN S24"/>
    <property type="match status" value="1"/>
</dbReference>
<dbReference type="GO" id="GO:1990904">
    <property type="term" value="C:ribonucleoprotein complex"/>
    <property type="evidence" value="ECO:0007669"/>
    <property type="project" value="UniProtKB-KW"/>
</dbReference>
<protein>
    <recommendedName>
        <fullName evidence="9">28S ribosomal protein S24, mitochondrial</fullName>
    </recommendedName>
</protein>
<dbReference type="FunCoup" id="A0A7M7REG2">
    <property type="interactions" value="989"/>
</dbReference>
<keyword evidence="8" id="KW-1185">Reference proteome</keyword>
<comment type="subcellular location">
    <subcellularLocation>
        <location evidence="1">Mitochondrion</location>
    </subcellularLocation>
</comment>
<evidence type="ECO:0000256" key="2">
    <source>
        <dbReference type="ARBA" id="ARBA00010761"/>
    </source>
</evidence>
<dbReference type="OrthoDB" id="5950413at2759"/>
<dbReference type="EnsemblMetazoa" id="XM_779347">
    <property type="protein sequence ID" value="XP_784440"/>
    <property type="gene ID" value="LOC579219"/>
</dbReference>
<proteinExistence type="inferred from homology"/>
<evidence type="ECO:0000313" key="8">
    <source>
        <dbReference type="Proteomes" id="UP000007110"/>
    </source>
</evidence>
<evidence type="ECO:0000256" key="3">
    <source>
        <dbReference type="ARBA" id="ARBA00022946"/>
    </source>
</evidence>
<evidence type="ECO:0000313" key="7">
    <source>
        <dbReference type="EnsemblMetazoa" id="XP_784440"/>
    </source>
</evidence>
<dbReference type="GO" id="GO:0005739">
    <property type="term" value="C:mitochondrion"/>
    <property type="evidence" value="ECO:0007669"/>
    <property type="project" value="UniProtKB-SubCell"/>
</dbReference>
<name>A0A7M7REG2_STRPU</name>
<evidence type="ECO:0008006" key="9">
    <source>
        <dbReference type="Google" id="ProtNLM"/>
    </source>
</evidence>
<dbReference type="Proteomes" id="UP000007110">
    <property type="component" value="Unassembled WGS sequence"/>
</dbReference>
<keyword evidence="5" id="KW-0496">Mitochondrion</keyword>
<dbReference type="OMA" id="FLQGYTE"/>
<accession>A0A7M7REG2</accession>
<organism evidence="7 8">
    <name type="scientific">Strongylocentrotus purpuratus</name>
    <name type="common">Purple sea urchin</name>
    <dbReference type="NCBI Taxonomy" id="7668"/>
    <lineage>
        <taxon>Eukaryota</taxon>
        <taxon>Metazoa</taxon>
        <taxon>Echinodermata</taxon>
        <taxon>Eleutherozoa</taxon>
        <taxon>Echinozoa</taxon>
        <taxon>Echinoidea</taxon>
        <taxon>Euechinoidea</taxon>
        <taxon>Echinacea</taxon>
        <taxon>Camarodonta</taxon>
        <taxon>Echinidea</taxon>
        <taxon>Strongylocentrotidae</taxon>
        <taxon>Strongylocentrotus</taxon>
    </lineage>
</organism>
<dbReference type="InParanoid" id="A0A7M7REG2"/>
<dbReference type="GO" id="GO:0005840">
    <property type="term" value="C:ribosome"/>
    <property type="evidence" value="ECO:0007669"/>
    <property type="project" value="UniProtKB-KW"/>
</dbReference>
<sequence length="165" mass="19014">MTLPGINCVNMLRGALGIQRSSFRLLQTTAVCHKVVAGRVRVSKGEKPVTYEQSNPPHYIGVRKGWNSKHTANLEGEIGTADRVLEDLFIRKFMYGTFHNCMATELVIKRRANQIFIAAIMLRNQAPQKYYFLIGYTEELLSHWFKCPVKLEVQIVEDRPVYKWI</sequence>
<evidence type="ECO:0000256" key="1">
    <source>
        <dbReference type="ARBA" id="ARBA00004173"/>
    </source>
</evidence>
<reference evidence="8" key="1">
    <citation type="submission" date="2015-02" db="EMBL/GenBank/DDBJ databases">
        <title>Genome sequencing for Strongylocentrotus purpuratus.</title>
        <authorList>
            <person name="Murali S."/>
            <person name="Liu Y."/>
            <person name="Vee V."/>
            <person name="English A."/>
            <person name="Wang M."/>
            <person name="Skinner E."/>
            <person name="Han Y."/>
            <person name="Muzny D.M."/>
            <person name="Worley K.C."/>
            <person name="Gibbs R.A."/>
        </authorList>
    </citation>
    <scope>NUCLEOTIDE SEQUENCE</scope>
</reference>
<evidence type="ECO:0000256" key="4">
    <source>
        <dbReference type="ARBA" id="ARBA00022980"/>
    </source>
</evidence>
<dbReference type="CTD" id="64951"/>
<dbReference type="PANTHER" id="PTHR21244:SF1">
    <property type="entry name" value="SMALL RIBOSOMAL SUBUNIT PROTEIN US3M"/>
    <property type="match status" value="1"/>
</dbReference>